<evidence type="ECO:0000256" key="4">
    <source>
        <dbReference type="PROSITE-ProRule" id="PRU00335"/>
    </source>
</evidence>
<evidence type="ECO:0000259" key="5">
    <source>
        <dbReference type="PROSITE" id="PS50977"/>
    </source>
</evidence>
<keyword evidence="2 4" id="KW-0238">DNA-binding</keyword>
<keyword evidence="1" id="KW-0805">Transcription regulation</keyword>
<evidence type="ECO:0000256" key="1">
    <source>
        <dbReference type="ARBA" id="ARBA00023015"/>
    </source>
</evidence>
<protein>
    <submittedName>
        <fullName evidence="6">TetR family transcriptional regulator</fullName>
    </submittedName>
</protein>
<dbReference type="Pfam" id="PF00440">
    <property type="entry name" value="TetR_N"/>
    <property type="match status" value="1"/>
</dbReference>
<dbReference type="InterPro" id="IPR001647">
    <property type="entry name" value="HTH_TetR"/>
</dbReference>
<dbReference type="PROSITE" id="PS50977">
    <property type="entry name" value="HTH_TETR_2"/>
    <property type="match status" value="1"/>
</dbReference>
<evidence type="ECO:0000313" key="6">
    <source>
        <dbReference type="EMBL" id="OHT48469.1"/>
    </source>
</evidence>
<evidence type="ECO:0000313" key="7">
    <source>
        <dbReference type="Proteomes" id="UP000180113"/>
    </source>
</evidence>
<reference evidence="6 7" key="1">
    <citation type="submission" date="2016-10" db="EMBL/GenBank/DDBJ databases">
        <title>Evaluation of Human, Animal and Environmental Mycobacterium chelonae Isolates by Core Genome Phylogenomic Analysis, Targeted Gene Comparison, and Anti-microbial Susceptibility Patterns: A Tale of Mistaken Identities.</title>
        <authorList>
            <person name="Fogelson S.B."/>
            <person name="Camus A.C."/>
            <person name="Lorenz W."/>
            <person name="Vasireddy R."/>
            <person name="Vasireddy S."/>
            <person name="Smith T."/>
            <person name="Brown-Elliott B.A."/>
            <person name="Wallace R.J.Jr."/>
            <person name="Hasan N.A."/>
            <person name="Reischl U."/>
            <person name="Sanchez S."/>
        </authorList>
    </citation>
    <scope>NUCLEOTIDE SEQUENCE [LARGE SCALE GENOMIC DNA]</scope>
    <source>
        <strain evidence="6 7">42895</strain>
    </source>
</reference>
<name>A0AB73MR78_MYCCH</name>
<accession>A0AB73MR78</accession>
<dbReference type="AlphaFoldDB" id="A0AB73MR78"/>
<dbReference type="Pfam" id="PF16925">
    <property type="entry name" value="TetR_C_13"/>
    <property type="match status" value="1"/>
</dbReference>
<dbReference type="InterPro" id="IPR011075">
    <property type="entry name" value="TetR_C"/>
</dbReference>
<evidence type="ECO:0000256" key="3">
    <source>
        <dbReference type="ARBA" id="ARBA00023163"/>
    </source>
</evidence>
<gene>
    <name evidence="6" type="ORF">BKG62_23070</name>
</gene>
<organism evidence="6 7">
    <name type="scientific">Mycobacteroides chelonae</name>
    <name type="common">Mycobacterium chelonae</name>
    <dbReference type="NCBI Taxonomy" id="1774"/>
    <lineage>
        <taxon>Bacteria</taxon>
        <taxon>Bacillati</taxon>
        <taxon>Actinomycetota</taxon>
        <taxon>Actinomycetes</taxon>
        <taxon>Mycobacteriales</taxon>
        <taxon>Mycobacteriaceae</taxon>
        <taxon>Mycobacteroides</taxon>
    </lineage>
</organism>
<dbReference type="SUPFAM" id="SSF48498">
    <property type="entry name" value="Tetracyclin repressor-like, C-terminal domain"/>
    <property type="match status" value="1"/>
</dbReference>
<comment type="caution">
    <text evidence="6">The sequence shown here is derived from an EMBL/GenBank/DDBJ whole genome shotgun (WGS) entry which is preliminary data.</text>
</comment>
<keyword evidence="3" id="KW-0804">Transcription</keyword>
<dbReference type="PANTHER" id="PTHR47506:SF3">
    <property type="entry name" value="HTH-TYPE TRANSCRIPTIONAL REGULATOR LMRA"/>
    <property type="match status" value="1"/>
</dbReference>
<dbReference type="InterPro" id="IPR036271">
    <property type="entry name" value="Tet_transcr_reg_TetR-rel_C_sf"/>
</dbReference>
<dbReference type="SUPFAM" id="SSF46689">
    <property type="entry name" value="Homeodomain-like"/>
    <property type="match status" value="1"/>
</dbReference>
<feature type="domain" description="HTH tetR-type" evidence="5">
    <location>
        <begin position="10"/>
        <end position="70"/>
    </location>
</feature>
<dbReference type="Gene3D" id="1.10.357.10">
    <property type="entry name" value="Tetracycline Repressor, domain 2"/>
    <property type="match status" value="1"/>
</dbReference>
<dbReference type="GO" id="GO:0003677">
    <property type="term" value="F:DNA binding"/>
    <property type="evidence" value="ECO:0007669"/>
    <property type="project" value="UniProtKB-UniRule"/>
</dbReference>
<dbReference type="InterPro" id="IPR009057">
    <property type="entry name" value="Homeodomain-like_sf"/>
</dbReference>
<feature type="DNA-binding region" description="H-T-H motif" evidence="4">
    <location>
        <begin position="33"/>
        <end position="52"/>
    </location>
</feature>
<sequence>MPSGLTAKGTATKQLIIAGAAEVLIDRGVINTTLDDICRHAGISKSQLFHYFPDGKEELFTAVSHFLATGVLDAVRDRIDPLLSWHAWAAWRDQLLGEYDRHGADCSLTVLMNQLAPTTPAATAIAAKLLSEWHAFIRTCIEQMQMAGDIRPDIDPDRSASSLLAGIHGGVVMMFTTGTTDNLAAAIDTSIDYLKS</sequence>
<dbReference type="RefSeq" id="WP_030093651.1">
    <property type="nucleotide sequence ID" value="NZ_MLIN01000005.1"/>
</dbReference>
<dbReference type="EMBL" id="MLHW01000019">
    <property type="protein sequence ID" value="OHT48469.1"/>
    <property type="molecule type" value="Genomic_DNA"/>
</dbReference>
<proteinExistence type="predicted"/>
<dbReference type="PANTHER" id="PTHR47506">
    <property type="entry name" value="TRANSCRIPTIONAL REGULATORY PROTEIN"/>
    <property type="match status" value="1"/>
</dbReference>
<dbReference type="Proteomes" id="UP000180113">
    <property type="component" value="Unassembled WGS sequence"/>
</dbReference>
<evidence type="ECO:0000256" key="2">
    <source>
        <dbReference type="ARBA" id="ARBA00023125"/>
    </source>
</evidence>